<organism evidence="6 7">
    <name type="scientific">Flavihumibacter fluminis</name>
    <dbReference type="NCBI Taxonomy" id="2909236"/>
    <lineage>
        <taxon>Bacteria</taxon>
        <taxon>Pseudomonadati</taxon>
        <taxon>Bacteroidota</taxon>
        <taxon>Chitinophagia</taxon>
        <taxon>Chitinophagales</taxon>
        <taxon>Chitinophagaceae</taxon>
        <taxon>Flavihumibacter</taxon>
    </lineage>
</organism>
<dbReference type="EC" id="3.5.4.5" evidence="6"/>
<feature type="domain" description="CMP/dCMP-type deaminase" evidence="5">
    <location>
        <begin position="21"/>
        <end position="158"/>
    </location>
</feature>
<dbReference type="InterPro" id="IPR002125">
    <property type="entry name" value="CMP_dCMP_dom"/>
</dbReference>
<protein>
    <submittedName>
        <fullName evidence="6">Cytidine deaminase</fullName>
        <ecNumber evidence="6">3.5.4.5</ecNumber>
    </submittedName>
</protein>
<dbReference type="RefSeq" id="WP_234863528.1">
    <property type="nucleotide sequence ID" value="NZ_JAKEVY010000001.1"/>
</dbReference>
<dbReference type="Proteomes" id="UP001200145">
    <property type="component" value="Unassembled WGS sequence"/>
</dbReference>
<dbReference type="Gene3D" id="3.40.140.10">
    <property type="entry name" value="Cytidine Deaminase, domain 2"/>
    <property type="match status" value="1"/>
</dbReference>
<evidence type="ECO:0000256" key="3">
    <source>
        <dbReference type="ARBA" id="ARBA00022801"/>
    </source>
</evidence>
<gene>
    <name evidence="6" type="ORF">L0U88_00505</name>
</gene>
<evidence type="ECO:0000313" key="7">
    <source>
        <dbReference type="Proteomes" id="UP001200145"/>
    </source>
</evidence>
<dbReference type="Pfam" id="PF00383">
    <property type="entry name" value="dCMP_cyt_deam_1"/>
    <property type="match status" value="1"/>
</dbReference>
<accession>A0ABS9BC98</accession>
<evidence type="ECO:0000313" key="6">
    <source>
        <dbReference type="EMBL" id="MCF1713105.1"/>
    </source>
</evidence>
<evidence type="ECO:0000256" key="2">
    <source>
        <dbReference type="ARBA" id="ARBA00022723"/>
    </source>
</evidence>
<comment type="similarity">
    <text evidence="1">Belongs to the cytidine and deoxycytidylate deaminase family.</text>
</comment>
<dbReference type="SUPFAM" id="SSF53927">
    <property type="entry name" value="Cytidine deaminase-like"/>
    <property type="match status" value="1"/>
</dbReference>
<dbReference type="CDD" id="cd01283">
    <property type="entry name" value="cytidine_deaminase"/>
    <property type="match status" value="1"/>
</dbReference>
<keyword evidence="2" id="KW-0479">Metal-binding</keyword>
<sequence length="163" mass="17490">MKANSFEFSYDVYGSIEELQQGDAALLDAARKVTAQAYAPYSRFFVGATVKLDNGQLLSGTNQENASFPAGLCAERTVLAAVSSVYPGAVINAMAISFHSAGTESNHPISPCGICRQSLIEQEKRQQFPMRIILGGQVGRILVISSVSHLLPFSFTGEELNKG</sequence>
<dbReference type="GO" id="GO:0004126">
    <property type="term" value="F:cytidine deaminase activity"/>
    <property type="evidence" value="ECO:0007669"/>
    <property type="project" value="UniProtKB-EC"/>
</dbReference>
<evidence type="ECO:0000256" key="1">
    <source>
        <dbReference type="ARBA" id="ARBA00006576"/>
    </source>
</evidence>
<dbReference type="InterPro" id="IPR016192">
    <property type="entry name" value="APOBEC/CMP_deaminase_Zn-bd"/>
</dbReference>
<comment type="caution">
    <text evidence="6">The sequence shown here is derived from an EMBL/GenBank/DDBJ whole genome shotgun (WGS) entry which is preliminary data.</text>
</comment>
<dbReference type="PROSITE" id="PS51747">
    <property type="entry name" value="CYT_DCMP_DEAMINASES_2"/>
    <property type="match status" value="1"/>
</dbReference>
<dbReference type="NCBIfam" id="NF004064">
    <property type="entry name" value="PRK05578.1"/>
    <property type="match status" value="1"/>
</dbReference>
<dbReference type="PANTHER" id="PTHR11644:SF2">
    <property type="entry name" value="CYTIDINE DEAMINASE"/>
    <property type="match status" value="1"/>
</dbReference>
<dbReference type="EMBL" id="JAKEVY010000001">
    <property type="protein sequence ID" value="MCF1713105.1"/>
    <property type="molecule type" value="Genomic_DNA"/>
</dbReference>
<keyword evidence="3 6" id="KW-0378">Hydrolase</keyword>
<dbReference type="PANTHER" id="PTHR11644">
    <property type="entry name" value="CYTIDINE DEAMINASE"/>
    <property type="match status" value="1"/>
</dbReference>
<dbReference type="InterPro" id="IPR050202">
    <property type="entry name" value="Cyt/Deoxycyt_deaminase"/>
</dbReference>
<dbReference type="PROSITE" id="PS00903">
    <property type="entry name" value="CYT_DCMP_DEAMINASES_1"/>
    <property type="match status" value="1"/>
</dbReference>
<keyword evidence="4" id="KW-0862">Zinc</keyword>
<evidence type="ECO:0000256" key="4">
    <source>
        <dbReference type="ARBA" id="ARBA00022833"/>
    </source>
</evidence>
<keyword evidence="7" id="KW-1185">Reference proteome</keyword>
<reference evidence="6 7" key="1">
    <citation type="submission" date="2022-01" db="EMBL/GenBank/DDBJ databases">
        <title>Flavihumibacter sp. nov., isolated from sediment of a river.</title>
        <authorList>
            <person name="Liu H."/>
        </authorList>
    </citation>
    <scope>NUCLEOTIDE SEQUENCE [LARGE SCALE GENOMIC DNA]</scope>
    <source>
        <strain evidence="6 7">RY-1</strain>
    </source>
</reference>
<evidence type="ECO:0000259" key="5">
    <source>
        <dbReference type="PROSITE" id="PS51747"/>
    </source>
</evidence>
<proteinExistence type="inferred from homology"/>
<dbReference type="InterPro" id="IPR016193">
    <property type="entry name" value="Cytidine_deaminase-like"/>
</dbReference>
<name>A0ABS9BC98_9BACT</name>